<dbReference type="GO" id="GO:0006811">
    <property type="term" value="P:monoatomic ion transport"/>
    <property type="evidence" value="ECO:0007669"/>
    <property type="project" value="UniProtKB-KW"/>
</dbReference>
<evidence type="ECO:0000256" key="10">
    <source>
        <dbReference type="ARBA" id="ARBA00023114"/>
    </source>
</evidence>
<reference evidence="20" key="1">
    <citation type="submission" date="2016-04" db="EMBL/GenBank/DDBJ databases">
        <authorList>
            <person name="Chen L."/>
            <person name="Zhuang W."/>
            <person name="Wang G."/>
        </authorList>
    </citation>
    <scope>NUCLEOTIDE SEQUENCE [LARGE SCALE GENOMIC DNA]</scope>
    <source>
        <strain evidence="20">17621</strain>
    </source>
</reference>
<keyword evidence="9" id="KW-0406">Ion transport</keyword>
<evidence type="ECO:0000256" key="11">
    <source>
        <dbReference type="ARBA" id="ARBA00023136"/>
    </source>
</evidence>
<evidence type="ECO:0000256" key="8">
    <source>
        <dbReference type="ARBA" id="ARBA00023047"/>
    </source>
</evidence>
<evidence type="ECO:0000256" key="4">
    <source>
        <dbReference type="ARBA" id="ARBA00022452"/>
    </source>
</evidence>
<accession>A0A1V9FCC0</accession>
<evidence type="ECO:0000256" key="7">
    <source>
        <dbReference type="ARBA" id="ARBA00022729"/>
    </source>
</evidence>
<gene>
    <name evidence="19" type="ORF">A4H97_20840</name>
</gene>
<keyword evidence="5 19" id="KW-0762">Sugar transport</keyword>
<feature type="transmembrane region" description="Helical" evidence="16">
    <location>
        <begin position="253"/>
        <end position="272"/>
    </location>
</feature>
<dbReference type="InterPro" id="IPR054765">
    <property type="entry name" value="SLBB_dom"/>
</dbReference>
<dbReference type="Pfam" id="PF22461">
    <property type="entry name" value="SLBB_2"/>
    <property type="match status" value="1"/>
</dbReference>
<keyword evidence="12" id="KW-0564">Palmitate</keyword>
<keyword evidence="8" id="KW-0625">Polysaccharide transport</keyword>
<dbReference type="PROSITE" id="PS51257">
    <property type="entry name" value="PROKAR_LIPOPROTEIN"/>
    <property type="match status" value="1"/>
</dbReference>
<protein>
    <submittedName>
        <fullName evidence="19">Sugar transporter</fullName>
    </submittedName>
</protein>
<evidence type="ECO:0000256" key="9">
    <source>
        <dbReference type="ARBA" id="ARBA00023065"/>
    </source>
</evidence>
<keyword evidence="13" id="KW-0998">Cell outer membrane</keyword>
<evidence type="ECO:0000256" key="6">
    <source>
        <dbReference type="ARBA" id="ARBA00022692"/>
    </source>
</evidence>
<keyword evidence="14" id="KW-0449">Lipoprotein</keyword>
<evidence type="ECO:0000256" key="13">
    <source>
        <dbReference type="ARBA" id="ARBA00023237"/>
    </source>
</evidence>
<dbReference type="GO" id="GO:0046930">
    <property type="term" value="C:pore complex"/>
    <property type="evidence" value="ECO:0007669"/>
    <property type="project" value="UniProtKB-KW"/>
</dbReference>
<dbReference type="Gene3D" id="3.30.1950.10">
    <property type="entry name" value="wza like domain"/>
    <property type="match status" value="1"/>
</dbReference>
<dbReference type="AlphaFoldDB" id="A0A1V9FCC0"/>
<comment type="subcellular location">
    <subcellularLocation>
        <location evidence="1">Cell outer membrane</location>
        <topology evidence="1">Multi-pass membrane protein</topology>
    </subcellularLocation>
</comment>
<evidence type="ECO:0000256" key="12">
    <source>
        <dbReference type="ARBA" id="ARBA00023139"/>
    </source>
</evidence>
<evidence type="ECO:0000259" key="18">
    <source>
        <dbReference type="Pfam" id="PF22461"/>
    </source>
</evidence>
<evidence type="ECO:0000256" key="5">
    <source>
        <dbReference type="ARBA" id="ARBA00022597"/>
    </source>
</evidence>
<keyword evidence="6 16" id="KW-0812">Transmembrane</keyword>
<proteinExistence type="inferred from homology"/>
<feature type="domain" description="Polysaccharide export protein N-terminal" evidence="17">
    <location>
        <begin position="54"/>
        <end position="154"/>
    </location>
</feature>
<evidence type="ECO:0000313" key="20">
    <source>
        <dbReference type="Proteomes" id="UP000192610"/>
    </source>
</evidence>
<comment type="similarity">
    <text evidence="2">Belongs to the BexD/CtrA/VexA family.</text>
</comment>
<dbReference type="GO" id="GO:0009279">
    <property type="term" value="C:cell outer membrane"/>
    <property type="evidence" value="ECO:0007669"/>
    <property type="project" value="UniProtKB-SubCell"/>
</dbReference>
<evidence type="ECO:0000313" key="19">
    <source>
        <dbReference type="EMBL" id="OQP56030.1"/>
    </source>
</evidence>
<evidence type="ECO:0000256" key="14">
    <source>
        <dbReference type="ARBA" id="ARBA00023288"/>
    </source>
</evidence>
<dbReference type="STRING" id="354355.SAMN05660816_04907"/>
<dbReference type="PANTHER" id="PTHR33619">
    <property type="entry name" value="POLYSACCHARIDE EXPORT PROTEIN GFCE-RELATED"/>
    <property type="match status" value="1"/>
</dbReference>
<dbReference type="PANTHER" id="PTHR33619:SF3">
    <property type="entry name" value="POLYSACCHARIDE EXPORT PROTEIN GFCE-RELATED"/>
    <property type="match status" value="1"/>
</dbReference>
<dbReference type="EMBL" id="LVXG01000002">
    <property type="protein sequence ID" value="OQP56030.1"/>
    <property type="molecule type" value="Genomic_DNA"/>
</dbReference>
<keyword evidence="11 16" id="KW-0472">Membrane</keyword>
<dbReference type="InterPro" id="IPR003715">
    <property type="entry name" value="Poly_export_N"/>
</dbReference>
<feature type="region of interest" description="Disordered" evidence="15">
    <location>
        <begin position="77"/>
        <end position="102"/>
    </location>
</feature>
<evidence type="ECO:0000256" key="3">
    <source>
        <dbReference type="ARBA" id="ARBA00022448"/>
    </source>
</evidence>
<feature type="compositionally biased region" description="Low complexity" evidence="15">
    <location>
        <begin position="80"/>
        <end position="102"/>
    </location>
</feature>
<dbReference type="GO" id="GO:0015159">
    <property type="term" value="F:polysaccharide transmembrane transporter activity"/>
    <property type="evidence" value="ECO:0007669"/>
    <property type="project" value="InterPro"/>
</dbReference>
<evidence type="ECO:0000256" key="15">
    <source>
        <dbReference type="SAM" id="MobiDB-lite"/>
    </source>
</evidence>
<keyword evidence="10" id="KW-0626">Porin</keyword>
<dbReference type="InterPro" id="IPR049712">
    <property type="entry name" value="Poly_export"/>
</dbReference>
<dbReference type="Pfam" id="PF02563">
    <property type="entry name" value="Poly_export"/>
    <property type="match status" value="1"/>
</dbReference>
<dbReference type="OrthoDB" id="662756at2"/>
<keyword evidence="7" id="KW-0732">Signal</keyword>
<dbReference type="Gene3D" id="3.10.560.10">
    <property type="entry name" value="Outer membrane lipoprotein wza domain like"/>
    <property type="match status" value="1"/>
</dbReference>
<sequence>MGYRNITQPLVWRALHSFCLLLLILFSITSCTNTKRAVYFSGQQTGSFQPPAMEKPVIQNNDLLNITVSSLNPEASAVFNQPGGANNNNNSNSQPTATTTPANGYLVDGEGNIQFPFLGTIKASGMTKDELKDKLTKSLVDKKLLVDPIITVRFLNFKVTVLGEVAHPTVVTVPSESITLLEALGLAGDLTIYAQRDNVLVIRDENGKKLTHRLNLNSTELFSSPYYYLKSNDVVYVEPNKAKVASTSRTNTWLPILFSALSLGVIVADRIIK</sequence>
<keyword evidence="16" id="KW-1133">Transmembrane helix</keyword>
<evidence type="ECO:0000256" key="2">
    <source>
        <dbReference type="ARBA" id="ARBA00009450"/>
    </source>
</evidence>
<evidence type="ECO:0000256" key="16">
    <source>
        <dbReference type="SAM" id="Phobius"/>
    </source>
</evidence>
<feature type="domain" description="SLBB" evidence="18">
    <location>
        <begin position="158"/>
        <end position="237"/>
    </location>
</feature>
<dbReference type="Proteomes" id="UP000192610">
    <property type="component" value="Unassembled WGS sequence"/>
</dbReference>
<keyword evidence="20" id="KW-1185">Reference proteome</keyword>
<comment type="caution">
    <text evidence="19">The sequence shown here is derived from an EMBL/GenBank/DDBJ whole genome shotgun (WGS) entry which is preliminary data.</text>
</comment>
<name>A0A1V9FCC0_9BACT</name>
<keyword evidence="4" id="KW-1134">Transmembrane beta strand</keyword>
<evidence type="ECO:0000259" key="17">
    <source>
        <dbReference type="Pfam" id="PF02563"/>
    </source>
</evidence>
<dbReference type="GO" id="GO:0015288">
    <property type="term" value="F:porin activity"/>
    <property type="evidence" value="ECO:0007669"/>
    <property type="project" value="UniProtKB-KW"/>
</dbReference>
<keyword evidence="3" id="KW-0813">Transport</keyword>
<evidence type="ECO:0000256" key="1">
    <source>
        <dbReference type="ARBA" id="ARBA00004571"/>
    </source>
</evidence>
<organism evidence="19 20">
    <name type="scientific">Niastella yeongjuensis</name>
    <dbReference type="NCBI Taxonomy" id="354355"/>
    <lineage>
        <taxon>Bacteria</taxon>
        <taxon>Pseudomonadati</taxon>
        <taxon>Bacteroidota</taxon>
        <taxon>Chitinophagia</taxon>
        <taxon>Chitinophagales</taxon>
        <taxon>Chitinophagaceae</taxon>
        <taxon>Niastella</taxon>
    </lineage>
</organism>